<evidence type="ECO:0000256" key="4">
    <source>
        <dbReference type="ARBA" id="ARBA00022970"/>
    </source>
</evidence>
<evidence type="ECO:0000256" key="5">
    <source>
        <dbReference type="ARBA" id="ARBA00022989"/>
    </source>
</evidence>
<keyword evidence="6 7" id="KW-0472">Membrane</keyword>
<keyword evidence="5 7" id="KW-1133">Transmembrane helix</keyword>
<keyword evidence="10" id="KW-1185">Reference proteome</keyword>
<dbReference type="AlphaFoldDB" id="A0AAN8WCT4"/>
<name>A0AAN8WCT4_9MAGN</name>
<evidence type="ECO:0000256" key="1">
    <source>
        <dbReference type="ARBA" id="ARBA00004370"/>
    </source>
</evidence>
<dbReference type="Pfam" id="PF01490">
    <property type="entry name" value="Aa_trans"/>
    <property type="match status" value="1"/>
</dbReference>
<evidence type="ECO:0000313" key="10">
    <source>
        <dbReference type="Proteomes" id="UP001370490"/>
    </source>
</evidence>
<feature type="transmembrane region" description="Helical" evidence="7">
    <location>
        <begin position="42"/>
        <end position="65"/>
    </location>
</feature>
<evidence type="ECO:0000259" key="8">
    <source>
        <dbReference type="Pfam" id="PF01490"/>
    </source>
</evidence>
<feature type="domain" description="Amino acid transporter transmembrane" evidence="8">
    <location>
        <begin position="11"/>
        <end position="246"/>
    </location>
</feature>
<evidence type="ECO:0000256" key="2">
    <source>
        <dbReference type="ARBA" id="ARBA00022448"/>
    </source>
</evidence>
<dbReference type="GO" id="GO:0016020">
    <property type="term" value="C:membrane"/>
    <property type="evidence" value="ECO:0007669"/>
    <property type="project" value="UniProtKB-SubCell"/>
</dbReference>
<comment type="subcellular location">
    <subcellularLocation>
        <location evidence="1">Membrane</location>
    </subcellularLocation>
</comment>
<evidence type="ECO:0000256" key="6">
    <source>
        <dbReference type="ARBA" id="ARBA00023136"/>
    </source>
</evidence>
<keyword evidence="4" id="KW-0029">Amino-acid transport</keyword>
<feature type="transmembrane region" description="Helical" evidence="7">
    <location>
        <begin position="12"/>
        <end position="36"/>
    </location>
</feature>
<feature type="transmembrane region" description="Helical" evidence="7">
    <location>
        <begin position="218"/>
        <end position="238"/>
    </location>
</feature>
<dbReference type="Proteomes" id="UP001370490">
    <property type="component" value="Unassembled WGS sequence"/>
</dbReference>
<dbReference type="InterPro" id="IPR013057">
    <property type="entry name" value="AA_transpt_TM"/>
</dbReference>
<evidence type="ECO:0000313" key="9">
    <source>
        <dbReference type="EMBL" id="KAK6945952.1"/>
    </source>
</evidence>
<reference evidence="9 10" key="1">
    <citation type="submission" date="2023-12" db="EMBL/GenBank/DDBJ databases">
        <title>A high-quality genome assembly for Dillenia turbinata (Dilleniales).</title>
        <authorList>
            <person name="Chanderbali A."/>
        </authorList>
    </citation>
    <scope>NUCLEOTIDE SEQUENCE [LARGE SCALE GENOMIC DNA]</scope>
    <source>
        <strain evidence="9">LSX21</strain>
        <tissue evidence="9">Leaf</tissue>
    </source>
</reference>
<sequence length="270" mass="29076">MELDEDGHPKRTGTWLSASAHAITVVIGSGVLTLAWTTAQLGWIAGLAALLIFGLITWFTSALLAECNKSPDPITGRRNYCYMDAVKANLGGVRVKACGLAQYGALVTATIGYTITAGISMTVVDKTNCLRKHGHDVGCDRSNNPFMIIFGSIQLILSQIPNFHKLSFLSNVAAIMSFSYSFIVIGLSMAKIADVGNHAQTSLGGVRVDIDVSSEEKVWNVLLSLGNIAFAYGFSSVLVEIQASQIYEHFQFNIVGLCLSFGFVRISQDN</sequence>
<accession>A0AAN8WCT4</accession>
<dbReference type="GO" id="GO:0006865">
    <property type="term" value="P:amino acid transport"/>
    <property type="evidence" value="ECO:0007669"/>
    <property type="project" value="UniProtKB-KW"/>
</dbReference>
<evidence type="ECO:0000256" key="3">
    <source>
        <dbReference type="ARBA" id="ARBA00022692"/>
    </source>
</evidence>
<dbReference type="PANTHER" id="PTHR48017">
    <property type="entry name" value="OS05G0424000 PROTEIN-RELATED"/>
    <property type="match status" value="1"/>
</dbReference>
<protein>
    <submittedName>
        <fullName evidence="9">Amino acid transporter, transmembrane domain</fullName>
    </submittedName>
</protein>
<comment type="caution">
    <text evidence="9">The sequence shown here is derived from an EMBL/GenBank/DDBJ whole genome shotgun (WGS) entry which is preliminary data.</text>
</comment>
<gene>
    <name evidence="9" type="ORF">RJ641_013496</name>
</gene>
<proteinExistence type="predicted"/>
<feature type="transmembrane region" description="Helical" evidence="7">
    <location>
        <begin position="168"/>
        <end position="190"/>
    </location>
</feature>
<organism evidence="9 10">
    <name type="scientific">Dillenia turbinata</name>
    <dbReference type="NCBI Taxonomy" id="194707"/>
    <lineage>
        <taxon>Eukaryota</taxon>
        <taxon>Viridiplantae</taxon>
        <taxon>Streptophyta</taxon>
        <taxon>Embryophyta</taxon>
        <taxon>Tracheophyta</taxon>
        <taxon>Spermatophyta</taxon>
        <taxon>Magnoliopsida</taxon>
        <taxon>eudicotyledons</taxon>
        <taxon>Gunneridae</taxon>
        <taxon>Pentapetalae</taxon>
        <taxon>Dilleniales</taxon>
        <taxon>Dilleniaceae</taxon>
        <taxon>Dillenia</taxon>
    </lineage>
</organism>
<evidence type="ECO:0000256" key="7">
    <source>
        <dbReference type="SAM" id="Phobius"/>
    </source>
</evidence>
<dbReference type="EMBL" id="JBAMMX010000002">
    <property type="protein sequence ID" value="KAK6945952.1"/>
    <property type="molecule type" value="Genomic_DNA"/>
</dbReference>
<keyword evidence="2" id="KW-0813">Transport</keyword>
<keyword evidence="3 7" id="KW-0812">Transmembrane</keyword>